<keyword evidence="4" id="KW-0378">Hydrolase</keyword>
<name>A0A2R6A6U7_9ARCH</name>
<dbReference type="NCBIfam" id="TIGR01549">
    <property type="entry name" value="HAD-SF-IA-v1"/>
    <property type="match status" value="1"/>
</dbReference>
<dbReference type="EMBL" id="NEXC01000101">
    <property type="protein sequence ID" value="PSN82094.1"/>
    <property type="molecule type" value="Genomic_DNA"/>
</dbReference>
<dbReference type="PANTHER" id="PTHR46470">
    <property type="entry name" value="N-ACYLNEURAMINATE-9-PHOSPHATASE"/>
    <property type="match status" value="1"/>
</dbReference>
<evidence type="ECO:0000313" key="6">
    <source>
        <dbReference type="EMBL" id="PSN82094.1"/>
    </source>
</evidence>
<dbReference type="SUPFAM" id="SSF56784">
    <property type="entry name" value="HAD-like"/>
    <property type="match status" value="1"/>
</dbReference>
<evidence type="ECO:0000256" key="2">
    <source>
        <dbReference type="ARBA" id="ARBA00007958"/>
    </source>
</evidence>
<evidence type="ECO:0008006" key="8">
    <source>
        <dbReference type="Google" id="ProtNLM"/>
    </source>
</evidence>
<dbReference type="SFLD" id="SFLDG01129">
    <property type="entry name" value="C1.5:_HAD__Beta-PGM__Phosphata"/>
    <property type="match status" value="1"/>
</dbReference>
<dbReference type="Proteomes" id="UP000240880">
    <property type="component" value="Unassembled WGS sequence"/>
</dbReference>
<dbReference type="SFLD" id="SFLDG01135">
    <property type="entry name" value="C1.5.6:_HAD__Beta-PGM__Phospha"/>
    <property type="match status" value="1"/>
</dbReference>
<sequence length="240" mass="26761">MAVVGKDVSKSYRAVLFDFDDTISDSSAGKRAALIRVAHILKRDTQTALGLEKIVEELYIIEEEMNASTSYDRTKWWPEAGKRLGFDVDSATSLRATIGYWTTFTRHQKPFPDAIKVLSELKKRGYSLGMVTDTDGQAGIKRWRVCSSPLFDYFEVVVVAGDDTRRTKPDPKAFVFCAQKLDVNPSEALFVGDKPYTDIKGAKNAGMDAALVNRRGWSKIEGADYIVNSLSEILKILNGF</sequence>
<dbReference type="SFLD" id="SFLDS00003">
    <property type="entry name" value="Haloacid_Dehalogenase"/>
    <property type="match status" value="1"/>
</dbReference>
<dbReference type="InterPro" id="IPR023214">
    <property type="entry name" value="HAD_sf"/>
</dbReference>
<keyword evidence="3" id="KW-0479">Metal-binding</keyword>
<dbReference type="Gene3D" id="1.10.150.520">
    <property type="match status" value="1"/>
</dbReference>
<comment type="caution">
    <text evidence="6">The sequence shown here is derived from an EMBL/GenBank/DDBJ whole genome shotgun (WGS) entry which is preliminary data.</text>
</comment>
<gene>
    <name evidence="6" type="ORF">B9Q01_09015</name>
</gene>
<comment type="similarity">
    <text evidence="2">Belongs to the HAD-like hydrolase superfamily.</text>
</comment>
<evidence type="ECO:0000313" key="7">
    <source>
        <dbReference type="Proteomes" id="UP000240880"/>
    </source>
</evidence>
<dbReference type="GO" id="GO:0044281">
    <property type="term" value="P:small molecule metabolic process"/>
    <property type="evidence" value="ECO:0007669"/>
    <property type="project" value="UniProtKB-ARBA"/>
</dbReference>
<reference evidence="6 7" key="1">
    <citation type="submission" date="2017-04" db="EMBL/GenBank/DDBJ databases">
        <title>Novel microbial lineages endemic to geothermal iron-oxide mats fill important gaps in the evolutionary history of Archaea.</title>
        <authorList>
            <person name="Jay Z.J."/>
            <person name="Beam J.P."/>
            <person name="Dlakic M."/>
            <person name="Rusch D.B."/>
            <person name="Kozubal M.A."/>
            <person name="Inskeep W.P."/>
        </authorList>
    </citation>
    <scope>NUCLEOTIDE SEQUENCE [LARGE SCALE GENOMIC DNA]</scope>
    <source>
        <strain evidence="6">OSP_D</strain>
    </source>
</reference>
<dbReference type="AlphaFoldDB" id="A0A2R6A6U7"/>
<dbReference type="PANTHER" id="PTHR46470:SF2">
    <property type="entry name" value="GLYCERALDEHYDE 3-PHOSPHATE PHOSPHATASE"/>
    <property type="match status" value="1"/>
</dbReference>
<protein>
    <recommendedName>
        <fullName evidence="8">Glyceraldehyde 3-phosphate phosphatase</fullName>
    </recommendedName>
</protein>
<evidence type="ECO:0000256" key="1">
    <source>
        <dbReference type="ARBA" id="ARBA00001946"/>
    </source>
</evidence>
<dbReference type="GO" id="GO:0016791">
    <property type="term" value="F:phosphatase activity"/>
    <property type="evidence" value="ECO:0007669"/>
    <property type="project" value="TreeGrafter"/>
</dbReference>
<dbReference type="InterPro" id="IPR036412">
    <property type="entry name" value="HAD-like_sf"/>
</dbReference>
<evidence type="ECO:0000256" key="5">
    <source>
        <dbReference type="ARBA" id="ARBA00022842"/>
    </source>
</evidence>
<keyword evidence="5" id="KW-0460">Magnesium</keyword>
<evidence type="ECO:0000256" key="3">
    <source>
        <dbReference type="ARBA" id="ARBA00022723"/>
    </source>
</evidence>
<proteinExistence type="inferred from homology"/>
<evidence type="ECO:0000256" key="4">
    <source>
        <dbReference type="ARBA" id="ARBA00022801"/>
    </source>
</evidence>
<dbReference type="InterPro" id="IPR051400">
    <property type="entry name" value="HAD-like_hydrolase"/>
</dbReference>
<dbReference type="GO" id="GO:0046872">
    <property type="term" value="F:metal ion binding"/>
    <property type="evidence" value="ECO:0007669"/>
    <property type="project" value="UniProtKB-KW"/>
</dbReference>
<dbReference type="NCBIfam" id="TIGR01509">
    <property type="entry name" value="HAD-SF-IA-v3"/>
    <property type="match status" value="1"/>
</dbReference>
<dbReference type="Pfam" id="PF00702">
    <property type="entry name" value="Hydrolase"/>
    <property type="match status" value="1"/>
</dbReference>
<dbReference type="Gene3D" id="3.40.50.1000">
    <property type="entry name" value="HAD superfamily/HAD-like"/>
    <property type="match status" value="1"/>
</dbReference>
<accession>A0A2R6A6U7</accession>
<organism evidence="6 7">
    <name type="scientific">Candidatus Marsarchaeota G1 archaeon OSP_D</name>
    <dbReference type="NCBI Taxonomy" id="1978155"/>
    <lineage>
        <taxon>Archaea</taxon>
        <taxon>Candidatus Marsarchaeota</taxon>
        <taxon>Candidatus Marsarchaeota group 1</taxon>
    </lineage>
</organism>
<dbReference type="InterPro" id="IPR006439">
    <property type="entry name" value="HAD-SF_hydro_IA"/>
</dbReference>
<dbReference type="PRINTS" id="PR00413">
    <property type="entry name" value="HADHALOGNASE"/>
</dbReference>
<comment type="cofactor">
    <cofactor evidence="1">
        <name>Mg(2+)</name>
        <dbReference type="ChEBI" id="CHEBI:18420"/>
    </cofactor>
</comment>